<evidence type="ECO:0000256" key="1">
    <source>
        <dbReference type="SAM" id="MobiDB-lite"/>
    </source>
</evidence>
<dbReference type="Proteomes" id="UP001054252">
    <property type="component" value="Unassembled WGS sequence"/>
</dbReference>
<sequence>MTRPVVVVKNAIGSITSHDNSQNVNQKKNPTCTTDSPSPVQRMWRTCLCASTSISSFFASSFLSSSLTGSSSEVRARGTALLTRSTT</sequence>
<organism evidence="2 3">
    <name type="scientific">Rubroshorea leprosula</name>
    <dbReference type="NCBI Taxonomy" id="152421"/>
    <lineage>
        <taxon>Eukaryota</taxon>
        <taxon>Viridiplantae</taxon>
        <taxon>Streptophyta</taxon>
        <taxon>Embryophyta</taxon>
        <taxon>Tracheophyta</taxon>
        <taxon>Spermatophyta</taxon>
        <taxon>Magnoliopsida</taxon>
        <taxon>eudicotyledons</taxon>
        <taxon>Gunneridae</taxon>
        <taxon>Pentapetalae</taxon>
        <taxon>rosids</taxon>
        <taxon>malvids</taxon>
        <taxon>Malvales</taxon>
        <taxon>Dipterocarpaceae</taxon>
        <taxon>Rubroshorea</taxon>
    </lineage>
</organism>
<evidence type="ECO:0000313" key="2">
    <source>
        <dbReference type="EMBL" id="GKV09551.1"/>
    </source>
</evidence>
<accession>A0AAV5JF77</accession>
<name>A0AAV5JF77_9ROSI</name>
<evidence type="ECO:0000313" key="3">
    <source>
        <dbReference type="Proteomes" id="UP001054252"/>
    </source>
</evidence>
<keyword evidence="3" id="KW-1185">Reference proteome</keyword>
<dbReference type="AlphaFoldDB" id="A0AAV5JF77"/>
<reference evidence="2 3" key="1">
    <citation type="journal article" date="2021" name="Commun. Biol.">
        <title>The genome of Shorea leprosula (Dipterocarpaceae) highlights the ecological relevance of drought in aseasonal tropical rainforests.</title>
        <authorList>
            <person name="Ng K.K.S."/>
            <person name="Kobayashi M.J."/>
            <person name="Fawcett J.A."/>
            <person name="Hatakeyama M."/>
            <person name="Paape T."/>
            <person name="Ng C.H."/>
            <person name="Ang C.C."/>
            <person name="Tnah L.H."/>
            <person name="Lee C.T."/>
            <person name="Nishiyama T."/>
            <person name="Sese J."/>
            <person name="O'Brien M.J."/>
            <person name="Copetti D."/>
            <person name="Mohd Noor M.I."/>
            <person name="Ong R.C."/>
            <person name="Putra M."/>
            <person name="Sireger I.Z."/>
            <person name="Indrioko S."/>
            <person name="Kosugi Y."/>
            <person name="Izuno A."/>
            <person name="Isagi Y."/>
            <person name="Lee S.L."/>
            <person name="Shimizu K.K."/>
        </authorList>
    </citation>
    <scope>NUCLEOTIDE SEQUENCE [LARGE SCALE GENOMIC DNA]</scope>
    <source>
        <strain evidence="2">214</strain>
    </source>
</reference>
<comment type="caution">
    <text evidence="2">The sequence shown here is derived from an EMBL/GenBank/DDBJ whole genome shotgun (WGS) entry which is preliminary data.</text>
</comment>
<protein>
    <submittedName>
        <fullName evidence="2">Uncharacterized protein</fullName>
    </submittedName>
</protein>
<dbReference type="EMBL" id="BPVZ01000030">
    <property type="protein sequence ID" value="GKV09551.1"/>
    <property type="molecule type" value="Genomic_DNA"/>
</dbReference>
<proteinExistence type="predicted"/>
<feature type="region of interest" description="Disordered" evidence="1">
    <location>
        <begin position="17"/>
        <end position="38"/>
    </location>
</feature>
<gene>
    <name evidence="2" type="ORF">SLEP1_g21035</name>
</gene>